<reference evidence="1" key="1">
    <citation type="journal article" date="2014" name="Int. J. Syst. Evol. Microbiol.">
        <title>Complete genome sequence of Corynebacterium casei LMG S-19264T (=DSM 44701T), isolated from a smear-ripened cheese.</title>
        <authorList>
            <consortium name="US DOE Joint Genome Institute (JGI-PGF)"/>
            <person name="Walter F."/>
            <person name="Albersmeier A."/>
            <person name="Kalinowski J."/>
            <person name="Ruckert C."/>
        </authorList>
    </citation>
    <scope>NUCLEOTIDE SEQUENCE</scope>
    <source>
        <strain evidence="1">CGMCC 1.14984</strain>
    </source>
</reference>
<evidence type="ECO:0000313" key="1">
    <source>
        <dbReference type="EMBL" id="GGH95978.1"/>
    </source>
</evidence>
<accession>A0A8J3A1P7</accession>
<name>A0A8J3A1P7_9PROT</name>
<dbReference type="Proteomes" id="UP000621856">
    <property type="component" value="Unassembled WGS sequence"/>
</dbReference>
<sequence>MTKSDLDGATLVYSPPRAGLPYLVVTFEGRFGTQVTQCKTQKEAEETAAQTIESHRLLRERLG</sequence>
<dbReference type="AlphaFoldDB" id="A0A8J3A1P7"/>
<reference evidence="1" key="2">
    <citation type="submission" date="2020-09" db="EMBL/GenBank/DDBJ databases">
        <authorList>
            <person name="Sun Q."/>
            <person name="Zhou Y."/>
        </authorList>
    </citation>
    <scope>NUCLEOTIDE SEQUENCE</scope>
    <source>
        <strain evidence="1">CGMCC 1.14984</strain>
    </source>
</reference>
<protein>
    <submittedName>
        <fullName evidence="1">Uncharacterized protein</fullName>
    </submittedName>
</protein>
<proteinExistence type="predicted"/>
<gene>
    <name evidence="1" type="ORF">GCM10011355_13800</name>
</gene>
<comment type="caution">
    <text evidence="1">The sequence shown here is derived from an EMBL/GenBank/DDBJ whole genome shotgun (WGS) entry which is preliminary data.</text>
</comment>
<evidence type="ECO:0000313" key="2">
    <source>
        <dbReference type="Proteomes" id="UP000621856"/>
    </source>
</evidence>
<organism evidence="1 2">
    <name type="scientific">Aquisalinus luteolus</name>
    <dbReference type="NCBI Taxonomy" id="1566827"/>
    <lineage>
        <taxon>Bacteria</taxon>
        <taxon>Pseudomonadati</taxon>
        <taxon>Pseudomonadota</taxon>
        <taxon>Alphaproteobacteria</taxon>
        <taxon>Parvularculales</taxon>
        <taxon>Parvularculaceae</taxon>
        <taxon>Aquisalinus</taxon>
    </lineage>
</organism>
<dbReference type="EMBL" id="BMGZ01000001">
    <property type="protein sequence ID" value="GGH95978.1"/>
    <property type="molecule type" value="Genomic_DNA"/>
</dbReference>